<dbReference type="InterPro" id="IPR025052">
    <property type="entry name" value="DUF3967"/>
</dbReference>
<dbReference type="HOGENOM" id="CLU_1897344_0_0_1"/>
<evidence type="ECO:0000256" key="1">
    <source>
        <dbReference type="SAM" id="Coils"/>
    </source>
</evidence>
<dbReference type="AlphaFoldDB" id="A0A015KDD7"/>
<dbReference type="EMBL" id="JEMT01001363">
    <property type="protein sequence ID" value="EXX79782.1"/>
    <property type="molecule type" value="Genomic_DNA"/>
</dbReference>
<organism evidence="3 4">
    <name type="scientific">Rhizophagus irregularis (strain DAOM 197198w)</name>
    <name type="common">Glomus intraradices</name>
    <dbReference type="NCBI Taxonomy" id="1432141"/>
    <lineage>
        <taxon>Eukaryota</taxon>
        <taxon>Fungi</taxon>
        <taxon>Fungi incertae sedis</taxon>
        <taxon>Mucoromycota</taxon>
        <taxon>Glomeromycotina</taxon>
        <taxon>Glomeromycetes</taxon>
        <taxon>Glomerales</taxon>
        <taxon>Glomeraceae</taxon>
        <taxon>Rhizophagus</taxon>
    </lineage>
</organism>
<evidence type="ECO:0000313" key="4">
    <source>
        <dbReference type="Proteomes" id="UP000022910"/>
    </source>
</evidence>
<comment type="caution">
    <text evidence="3">The sequence shown here is derived from an EMBL/GenBank/DDBJ whole genome shotgun (WGS) entry which is preliminary data.</text>
</comment>
<keyword evidence="1" id="KW-0175">Coiled coil</keyword>
<dbReference type="Proteomes" id="UP000022910">
    <property type="component" value="Unassembled WGS sequence"/>
</dbReference>
<evidence type="ECO:0000259" key="2">
    <source>
        <dbReference type="Pfam" id="PF13152"/>
    </source>
</evidence>
<feature type="coiled-coil region" evidence="1">
    <location>
        <begin position="67"/>
        <end position="120"/>
    </location>
</feature>
<evidence type="ECO:0000313" key="3">
    <source>
        <dbReference type="EMBL" id="EXX79782.1"/>
    </source>
</evidence>
<name>A0A015KDD7_RHIIW</name>
<feature type="coiled-coil region" evidence="1">
    <location>
        <begin position="2"/>
        <end position="43"/>
    </location>
</feature>
<keyword evidence="4" id="KW-1185">Reference proteome</keyword>
<dbReference type="Pfam" id="PF13152">
    <property type="entry name" value="DUF3967"/>
    <property type="match status" value="1"/>
</dbReference>
<gene>
    <name evidence="3" type="ORF">RirG_002200</name>
</gene>
<proteinExistence type="predicted"/>
<feature type="domain" description="DUF3967" evidence="2">
    <location>
        <begin position="94"/>
        <end position="119"/>
    </location>
</feature>
<sequence>MGEALESVMKKYKEEEQTLKQALNRQEQINQALVSEVAQLKSMVQGISSTSRQDIEEVFLDRFPSVMKEVLQEKDQKIDELKQKLEDVEKLMKNDRDAILLKVLRETQETKKEIAAMKEEPKEKSGFFSRLFGK</sequence>
<accession>A0A015KDD7</accession>
<protein>
    <recommendedName>
        <fullName evidence="2">DUF3967 domain-containing protein</fullName>
    </recommendedName>
</protein>
<reference evidence="3 4" key="1">
    <citation type="submission" date="2014-02" db="EMBL/GenBank/DDBJ databases">
        <title>Single nucleus genome sequencing reveals high similarity among nuclei of an endomycorrhizal fungus.</title>
        <authorList>
            <person name="Lin K."/>
            <person name="Geurts R."/>
            <person name="Zhang Z."/>
            <person name="Limpens E."/>
            <person name="Saunders D.G."/>
            <person name="Mu D."/>
            <person name="Pang E."/>
            <person name="Cao H."/>
            <person name="Cha H."/>
            <person name="Lin T."/>
            <person name="Zhou Q."/>
            <person name="Shang Y."/>
            <person name="Li Y."/>
            <person name="Ivanov S."/>
            <person name="Sharma T."/>
            <person name="Velzen R.V."/>
            <person name="Ruijter N.D."/>
            <person name="Aanen D.K."/>
            <person name="Win J."/>
            <person name="Kamoun S."/>
            <person name="Bisseling T."/>
            <person name="Huang S."/>
        </authorList>
    </citation>
    <scope>NUCLEOTIDE SEQUENCE [LARGE SCALE GENOMIC DNA]</scope>
    <source>
        <strain evidence="4">DAOM197198w</strain>
    </source>
</reference>